<dbReference type="RefSeq" id="WP_132420378.1">
    <property type="nucleotide sequence ID" value="NZ_SKFG01000043.1"/>
</dbReference>
<evidence type="ECO:0000256" key="10">
    <source>
        <dbReference type="ARBA" id="ARBA00033316"/>
    </source>
</evidence>
<dbReference type="GO" id="GO:0008652">
    <property type="term" value="P:amino acid biosynthetic process"/>
    <property type="evidence" value="ECO:0007669"/>
    <property type="project" value="UniProtKB-ARBA"/>
</dbReference>
<dbReference type="InterPro" id="IPR036038">
    <property type="entry name" value="Aminotransferase-like"/>
</dbReference>
<comment type="caution">
    <text evidence="13">The sequence shown here is derived from an EMBL/GenBank/DDBJ whole genome shotgun (WGS) entry which is preliminary data.</text>
</comment>
<evidence type="ECO:0000256" key="5">
    <source>
        <dbReference type="ARBA" id="ARBA00021779"/>
    </source>
</evidence>
<dbReference type="Proteomes" id="UP000295418">
    <property type="component" value="Unassembled WGS sequence"/>
</dbReference>
<keyword evidence="8" id="KW-0663">Pyridoxal phosphate</keyword>
<accession>A0A4R4DYL8</accession>
<evidence type="ECO:0000256" key="6">
    <source>
        <dbReference type="ARBA" id="ARBA00022576"/>
    </source>
</evidence>
<comment type="similarity">
    <text evidence="2">Belongs to the class-IV pyridoxal-phosphate-dependent aminotransferase family.</text>
</comment>
<dbReference type="GO" id="GO:0046416">
    <property type="term" value="P:D-amino acid metabolic process"/>
    <property type="evidence" value="ECO:0007669"/>
    <property type="project" value="InterPro"/>
</dbReference>
<dbReference type="AlphaFoldDB" id="A0A4R4DYL8"/>
<dbReference type="FunFam" id="3.20.10.10:FF:000002">
    <property type="entry name" value="D-alanine aminotransferase"/>
    <property type="match status" value="1"/>
</dbReference>
<evidence type="ECO:0000313" key="14">
    <source>
        <dbReference type="Proteomes" id="UP000295418"/>
    </source>
</evidence>
<keyword evidence="7 13" id="KW-0808">Transferase</keyword>
<dbReference type="GO" id="GO:0030170">
    <property type="term" value="F:pyridoxal phosphate binding"/>
    <property type="evidence" value="ECO:0007669"/>
    <property type="project" value="InterPro"/>
</dbReference>
<keyword evidence="14" id="KW-1185">Reference proteome</keyword>
<reference evidence="13 14" key="1">
    <citation type="submission" date="2019-03" db="EMBL/GenBank/DDBJ databases">
        <authorList>
            <person name="Kim M.K.M."/>
        </authorList>
    </citation>
    <scope>NUCLEOTIDE SEQUENCE [LARGE SCALE GENOMIC DNA]</scope>
    <source>
        <strain evidence="13 14">18JY21-1</strain>
    </source>
</reference>
<dbReference type="InterPro" id="IPR043132">
    <property type="entry name" value="BCAT-like_C"/>
</dbReference>
<dbReference type="GO" id="GO:0046394">
    <property type="term" value="P:carboxylic acid biosynthetic process"/>
    <property type="evidence" value="ECO:0007669"/>
    <property type="project" value="UniProtKB-ARBA"/>
</dbReference>
<dbReference type="NCBIfam" id="TIGR01121">
    <property type="entry name" value="D_amino_aminoT"/>
    <property type="match status" value="1"/>
</dbReference>
<evidence type="ECO:0000313" key="13">
    <source>
        <dbReference type="EMBL" id="TCZ70942.1"/>
    </source>
</evidence>
<comment type="cofactor">
    <cofactor evidence="1">
        <name>pyridoxal 5'-phosphate</name>
        <dbReference type="ChEBI" id="CHEBI:597326"/>
    </cofactor>
</comment>
<evidence type="ECO:0000256" key="8">
    <source>
        <dbReference type="ARBA" id="ARBA00022898"/>
    </source>
</evidence>
<gene>
    <name evidence="13" type="primary">dat</name>
    <name evidence="13" type="ORF">E0485_22910</name>
</gene>
<dbReference type="EMBL" id="SKFG01000043">
    <property type="protein sequence ID" value="TCZ70942.1"/>
    <property type="molecule type" value="Genomic_DNA"/>
</dbReference>
<dbReference type="Gene3D" id="3.20.10.10">
    <property type="entry name" value="D-amino Acid Aminotransferase, subunit A, domain 2"/>
    <property type="match status" value="1"/>
</dbReference>
<dbReference type="GO" id="GO:0047810">
    <property type="term" value="F:D-alanine-2-oxoglutarate aminotransferase activity"/>
    <property type="evidence" value="ECO:0007669"/>
    <property type="project" value="UniProtKB-EC"/>
</dbReference>
<dbReference type="InterPro" id="IPR001544">
    <property type="entry name" value="Aminotrans_IV"/>
</dbReference>
<organism evidence="13 14">
    <name type="scientific">Paenibacillus albiflavus</name>
    <dbReference type="NCBI Taxonomy" id="2545760"/>
    <lineage>
        <taxon>Bacteria</taxon>
        <taxon>Bacillati</taxon>
        <taxon>Bacillota</taxon>
        <taxon>Bacilli</taxon>
        <taxon>Bacillales</taxon>
        <taxon>Paenibacillaceae</taxon>
        <taxon>Paenibacillus</taxon>
    </lineage>
</organism>
<evidence type="ECO:0000256" key="1">
    <source>
        <dbReference type="ARBA" id="ARBA00001933"/>
    </source>
</evidence>
<evidence type="ECO:0000256" key="4">
    <source>
        <dbReference type="ARBA" id="ARBA00012874"/>
    </source>
</evidence>
<proteinExistence type="inferred from homology"/>
<evidence type="ECO:0000256" key="7">
    <source>
        <dbReference type="ARBA" id="ARBA00022679"/>
    </source>
</evidence>
<comment type="subunit">
    <text evidence="3">Homodimer.</text>
</comment>
<dbReference type="Gene3D" id="3.30.470.10">
    <property type="match status" value="1"/>
</dbReference>
<dbReference type="OrthoDB" id="9805628at2"/>
<dbReference type="PANTHER" id="PTHR42743">
    <property type="entry name" value="AMINO-ACID AMINOTRANSFERASE"/>
    <property type="match status" value="1"/>
</dbReference>
<keyword evidence="6 13" id="KW-0032">Aminotransferase</keyword>
<comment type="catalytic activity">
    <reaction evidence="12">
        <text>D-alanine + 2-oxoglutarate = D-glutamate + pyruvate</text>
        <dbReference type="Rhea" id="RHEA:15869"/>
        <dbReference type="ChEBI" id="CHEBI:15361"/>
        <dbReference type="ChEBI" id="CHEBI:16810"/>
        <dbReference type="ChEBI" id="CHEBI:29986"/>
        <dbReference type="ChEBI" id="CHEBI:57416"/>
        <dbReference type="EC" id="2.6.1.21"/>
    </reaction>
</comment>
<dbReference type="InterPro" id="IPR050571">
    <property type="entry name" value="Class-IV_PLP-Dep_Aminotrnsfr"/>
</dbReference>
<dbReference type="CDD" id="cd01558">
    <property type="entry name" value="D-AAT_like"/>
    <property type="match status" value="1"/>
</dbReference>
<evidence type="ECO:0000256" key="11">
    <source>
        <dbReference type="ARBA" id="ARBA00033391"/>
    </source>
</evidence>
<dbReference type="GO" id="GO:0005829">
    <property type="term" value="C:cytosol"/>
    <property type="evidence" value="ECO:0007669"/>
    <property type="project" value="TreeGrafter"/>
</dbReference>
<dbReference type="Pfam" id="PF01063">
    <property type="entry name" value="Aminotran_4"/>
    <property type="match status" value="1"/>
</dbReference>
<dbReference type="PANTHER" id="PTHR42743:SF10">
    <property type="entry name" value="D-ALANINE AMINOTRANSFERASE"/>
    <property type="match status" value="1"/>
</dbReference>
<sequence length="278" mass="31286">MYFYQDKFMPKEDVHISPDDRGYYFGDGIYEVIRIYKGQLFERQRHLTRLAQSAAEIRISLPYTIEQINAILDKLIAESNIQSGNLYMQITRGEGPRSHAFIPNTEAVMLAYCTEMVRPLEQLQNGIAVITIDDTRWLHCNVKALNLIPNVLAKQSAFEQGAKEAILHRDGVITEASIANFMVIKNGILFTHPANNLILHGVTRAVVLDLAAQANIPYEEKAIRLEDLSDIDEAFITSTNAEITPVIQIDGILVGQGTPGPVTRKLQQLYEEYAQLDI</sequence>
<dbReference type="EC" id="2.6.1.21" evidence="4"/>
<evidence type="ECO:0000256" key="2">
    <source>
        <dbReference type="ARBA" id="ARBA00009320"/>
    </source>
</evidence>
<protein>
    <recommendedName>
        <fullName evidence="5">D-alanine aminotransferase</fullName>
        <ecNumber evidence="4">2.6.1.21</ecNumber>
    </recommendedName>
    <alternativeName>
        <fullName evidence="11">D-amino acid aminotransferase</fullName>
    </alternativeName>
    <alternativeName>
        <fullName evidence="9">D-amino acid transaminase</fullName>
    </alternativeName>
    <alternativeName>
        <fullName evidence="10">D-aspartate aminotransferase</fullName>
    </alternativeName>
</protein>
<evidence type="ECO:0000256" key="12">
    <source>
        <dbReference type="ARBA" id="ARBA00047911"/>
    </source>
</evidence>
<dbReference type="SUPFAM" id="SSF56752">
    <property type="entry name" value="D-aminoacid aminotransferase-like PLP-dependent enzymes"/>
    <property type="match status" value="1"/>
</dbReference>
<evidence type="ECO:0000256" key="3">
    <source>
        <dbReference type="ARBA" id="ARBA00011738"/>
    </source>
</evidence>
<name>A0A4R4DYL8_9BACL</name>
<dbReference type="InterPro" id="IPR043131">
    <property type="entry name" value="BCAT-like_N"/>
</dbReference>
<evidence type="ECO:0000256" key="9">
    <source>
        <dbReference type="ARBA" id="ARBA00030138"/>
    </source>
</evidence>
<dbReference type="InterPro" id="IPR005784">
    <property type="entry name" value="D_amino_transT"/>
</dbReference>